<evidence type="ECO:0000256" key="1">
    <source>
        <dbReference type="PIRSR" id="PIRSR017388-1"/>
    </source>
</evidence>
<feature type="binding site" evidence="2">
    <location>
        <position position="98"/>
    </location>
    <ligand>
        <name>substrate</name>
    </ligand>
</feature>
<feature type="domain" description="Serine aminopeptidase S33" evidence="4">
    <location>
        <begin position="21"/>
        <end position="221"/>
    </location>
</feature>
<dbReference type="SUPFAM" id="SSF53474">
    <property type="entry name" value="alpha/beta-Hydrolases"/>
    <property type="match status" value="1"/>
</dbReference>
<feature type="active site" description="Charge relay system" evidence="1">
    <location>
        <position position="228"/>
    </location>
</feature>
<name>A0A1X6WVN8_9MICO</name>
<dbReference type="AlphaFoldDB" id="A0A1X6WVN8"/>
<evidence type="ECO:0000313" key="6">
    <source>
        <dbReference type="Proteomes" id="UP000195981"/>
    </source>
</evidence>
<keyword evidence="6" id="KW-1185">Reference proteome</keyword>
<dbReference type="InterPro" id="IPR029058">
    <property type="entry name" value="AB_hydrolase_fold"/>
</dbReference>
<dbReference type="InterPro" id="IPR051044">
    <property type="entry name" value="MAG_DAG_Lipase"/>
</dbReference>
<evidence type="ECO:0000259" key="4">
    <source>
        <dbReference type="Pfam" id="PF12146"/>
    </source>
</evidence>
<gene>
    <name evidence="5" type="ORF">FM110_03530</name>
</gene>
<dbReference type="InterPro" id="IPR022742">
    <property type="entry name" value="Hydrolase_4"/>
</dbReference>
<dbReference type="EMBL" id="FWFG01000030">
    <property type="protein sequence ID" value="SLM89396.1"/>
    <property type="molecule type" value="Genomic_DNA"/>
</dbReference>
<feature type="active site" description="Charge relay system" evidence="1">
    <location>
        <position position="199"/>
    </location>
</feature>
<sequence>MPFSESSRAWRARHRSADAPGALLLCHGFTGTPQSMRPWGEHQARRGWEVSIPLLPGHGTTWRDLAVTDRSAWTAALAAEARDLISRHGRIVVGGLSMGGALALALAEDPDLAPGIAALVLVNPALALPRAQHLAVPVLQHVVASVGAIGADTRSGALEEAYERTPVRGVEQLRRLQREVRHRLGDVRCPVLLATSTVDHVVDPRCSDLVAERVSGPVERLPLRESFHVATLDHDAPLLFETASAFLDRVMAPQAPTPGA</sequence>
<dbReference type="OrthoDB" id="9786110at2"/>
<feature type="active site" description="Nucleophile" evidence="1">
    <location>
        <position position="97"/>
    </location>
</feature>
<dbReference type="Pfam" id="PF12146">
    <property type="entry name" value="Hydrolase_4"/>
    <property type="match status" value="1"/>
</dbReference>
<evidence type="ECO:0000313" key="5">
    <source>
        <dbReference type="EMBL" id="SLM89396.1"/>
    </source>
</evidence>
<evidence type="ECO:0000256" key="3">
    <source>
        <dbReference type="PIRSR" id="PIRSR017388-3"/>
    </source>
</evidence>
<dbReference type="PANTHER" id="PTHR11614">
    <property type="entry name" value="PHOSPHOLIPASE-RELATED"/>
    <property type="match status" value="1"/>
</dbReference>
<dbReference type="InterPro" id="IPR012354">
    <property type="entry name" value="Esterase_lipase"/>
</dbReference>
<dbReference type="GO" id="GO:0052689">
    <property type="term" value="F:carboxylic ester hydrolase activity"/>
    <property type="evidence" value="ECO:0007669"/>
    <property type="project" value="InterPro"/>
</dbReference>
<proteinExistence type="predicted"/>
<dbReference type="Gene3D" id="3.40.50.1820">
    <property type="entry name" value="alpha/beta hydrolase"/>
    <property type="match status" value="1"/>
</dbReference>
<feature type="binding site" evidence="2">
    <location>
        <position position="29"/>
    </location>
    <ligand>
        <name>substrate</name>
    </ligand>
</feature>
<dbReference type="PIRSF" id="PIRSF017388">
    <property type="entry name" value="Esterase_lipase"/>
    <property type="match status" value="1"/>
</dbReference>
<dbReference type="RefSeq" id="WP_087102716.1">
    <property type="nucleotide sequence ID" value="NZ_FWFG01000030.1"/>
</dbReference>
<feature type="site" description="Important for substrate specificity" evidence="3">
    <location>
        <position position="149"/>
    </location>
</feature>
<organism evidence="5 6">
    <name type="scientific">Brachybacterium nesterenkovii</name>
    <dbReference type="NCBI Taxonomy" id="47847"/>
    <lineage>
        <taxon>Bacteria</taxon>
        <taxon>Bacillati</taxon>
        <taxon>Actinomycetota</taxon>
        <taxon>Actinomycetes</taxon>
        <taxon>Micrococcales</taxon>
        <taxon>Dermabacteraceae</taxon>
        <taxon>Brachybacterium</taxon>
    </lineage>
</organism>
<protein>
    <submittedName>
        <fullName evidence="5">Putative esterase/lipase</fullName>
    </submittedName>
</protein>
<dbReference type="Proteomes" id="UP000195981">
    <property type="component" value="Unassembled WGS sequence"/>
</dbReference>
<evidence type="ECO:0000256" key="2">
    <source>
        <dbReference type="PIRSR" id="PIRSR017388-2"/>
    </source>
</evidence>
<reference evidence="5 6" key="1">
    <citation type="submission" date="2017-02" db="EMBL/GenBank/DDBJ databases">
        <authorList>
            <person name="Peterson S.W."/>
        </authorList>
    </citation>
    <scope>NUCLEOTIDE SEQUENCE [LARGE SCALE GENOMIC DNA]</scope>
    <source>
        <strain evidence="5 6">CIP104813</strain>
    </source>
</reference>
<accession>A0A1X6WVN8</accession>